<dbReference type="GO" id="GO:0003677">
    <property type="term" value="F:DNA binding"/>
    <property type="evidence" value="ECO:0007669"/>
    <property type="project" value="UniProtKB-KW"/>
</dbReference>
<dbReference type="Pfam" id="PF12802">
    <property type="entry name" value="MarR_2"/>
    <property type="match status" value="1"/>
</dbReference>
<feature type="domain" description="HTH marR-type" evidence="1">
    <location>
        <begin position="1"/>
        <end position="132"/>
    </location>
</feature>
<sequence length="136" mass="15083">MDQVGRLALANERVRATLAKEINLSLHEFNTLLHLDHDGPVTPKDLATRLSITTGSATALVDRMVGAGYVNREPHPADRRSILLRLTPRGTDIVRGVRERYASAAGTAFDGLKPEQIRELERFTAAFADQLRAWKP</sequence>
<dbReference type="Gene3D" id="1.10.10.10">
    <property type="entry name" value="Winged helix-like DNA-binding domain superfamily/Winged helix DNA-binding domain"/>
    <property type="match status" value="1"/>
</dbReference>
<dbReference type="SUPFAM" id="SSF46785">
    <property type="entry name" value="Winged helix' DNA-binding domain"/>
    <property type="match status" value="1"/>
</dbReference>
<dbReference type="RefSeq" id="WP_179445586.1">
    <property type="nucleotide sequence ID" value="NZ_JACBZS010000001.1"/>
</dbReference>
<dbReference type="Proteomes" id="UP000527616">
    <property type="component" value="Unassembled WGS sequence"/>
</dbReference>
<dbReference type="PANTHER" id="PTHR33164:SF94">
    <property type="entry name" value="TRANSCRIPTIONAL REGULATORY PROTEIN-RELATED"/>
    <property type="match status" value="1"/>
</dbReference>
<dbReference type="GO" id="GO:0003700">
    <property type="term" value="F:DNA-binding transcription factor activity"/>
    <property type="evidence" value="ECO:0007669"/>
    <property type="project" value="InterPro"/>
</dbReference>
<dbReference type="AlphaFoldDB" id="A0A7Z0ILQ6"/>
<dbReference type="InterPro" id="IPR036390">
    <property type="entry name" value="WH_DNA-bd_sf"/>
</dbReference>
<reference evidence="2 3" key="1">
    <citation type="submission" date="2020-07" db="EMBL/GenBank/DDBJ databases">
        <title>Sequencing the genomes of 1000 actinobacteria strains.</title>
        <authorList>
            <person name="Klenk H.-P."/>
        </authorList>
    </citation>
    <scope>NUCLEOTIDE SEQUENCE [LARGE SCALE GENOMIC DNA]</scope>
    <source>
        <strain evidence="2 3">DSM 103164</strain>
    </source>
</reference>
<keyword evidence="2" id="KW-0238">DNA-binding</keyword>
<dbReference type="PRINTS" id="PR00598">
    <property type="entry name" value="HTHMARR"/>
</dbReference>
<dbReference type="InterPro" id="IPR036388">
    <property type="entry name" value="WH-like_DNA-bd_sf"/>
</dbReference>
<evidence type="ECO:0000259" key="1">
    <source>
        <dbReference type="PROSITE" id="PS50995"/>
    </source>
</evidence>
<dbReference type="PROSITE" id="PS50995">
    <property type="entry name" value="HTH_MARR_2"/>
    <property type="match status" value="1"/>
</dbReference>
<protein>
    <submittedName>
        <fullName evidence="2">DNA-binding MarR family transcriptional regulator</fullName>
    </submittedName>
</protein>
<dbReference type="InterPro" id="IPR000835">
    <property type="entry name" value="HTH_MarR-typ"/>
</dbReference>
<gene>
    <name evidence="2" type="ORF">GGQ54_002371</name>
</gene>
<comment type="caution">
    <text evidence="2">The sequence shown here is derived from an EMBL/GenBank/DDBJ whole genome shotgun (WGS) entry which is preliminary data.</text>
</comment>
<evidence type="ECO:0000313" key="2">
    <source>
        <dbReference type="EMBL" id="NYI71811.1"/>
    </source>
</evidence>
<dbReference type="PANTHER" id="PTHR33164">
    <property type="entry name" value="TRANSCRIPTIONAL REGULATOR, MARR FAMILY"/>
    <property type="match status" value="1"/>
</dbReference>
<dbReference type="InterPro" id="IPR039422">
    <property type="entry name" value="MarR/SlyA-like"/>
</dbReference>
<evidence type="ECO:0000313" key="3">
    <source>
        <dbReference type="Proteomes" id="UP000527616"/>
    </source>
</evidence>
<dbReference type="GO" id="GO:0006950">
    <property type="term" value="P:response to stress"/>
    <property type="evidence" value="ECO:0007669"/>
    <property type="project" value="TreeGrafter"/>
</dbReference>
<proteinExistence type="predicted"/>
<keyword evidence="3" id="KW-1185">Reference proteome</keyword>
<accession>A0A7Z0ILQ6</accession>
<name>A0A7Z0ILQ6_9ACTN</name>
<dbReference type="EMBL" id="JACBZS010000001">
    <property type="protein sequence ID" value="NYI71811.1"/>
    <property type="molecule type" value="Genomic_DNA"/>
</dbReference>
<organism evidence="2 3">
    <name type="scientific">Naumannella cuiyingiana</name>
    <dbReference type="NCBI Taxonomy" id="1347891"/>
    <lineage>
        <taxon>Bacteria</taxon>
        <taxon>Bacillati</taxon>
        <taxon>Actinomycetota</taxon>
        <taxon>Actinomycetes</taxon>
        <taxon>Propionibacteriales</taxon>
        <taxon>Propionibacteriaceae</taxon>
        <taxon>Naumannella</taxon>
    </lineage>
</organism>
<dbReference type="SMART" id="SM00347">
    <property type="entry name" value="HTH_MARR"/>
    <property type="match status" value="1"/>
</dbReference>